<sequence>MDSNDKHHDICKALAEIKKLQDFIVESKTPYFGNLLARIVDADTIPFLLQTNEGFLGIMGSHEVNGEKEYFFTKFFRIESINMRSCSATISLLLPIDIHGNTTDSIDEVMILRKTSIRREIDLSGIFAIQALDTKFLKRKIIIQPKW</sequence>
<evidence type="ECO:0008006" key="3">
    <source>
        <dbReference type="Google" id="ProtNLM"/>
    </source>
</evidence>
<dbReference type="RefSeq" id="WP_213097042.1">
    <property type="nucleotide sequence ID" value="NZ_JAGYPN010000001.1"/>
</dbReference>
<comment type="caution">
    <text evidence="1">The sequence shown here is derived from an EMBL/GenBank/DDBJ whole genome shotgun (WGS) entry which is preliminary data.</text>
</comment>
<dbReference type="Proteomes" id="UP000676456">
    <property type="component" value="Unassembled WGS sequence"/>
</dbReference>
<name>A0A942UND7_9BACI</name>
<reference evidence="1 2" key="1">
    <citation type="submission" date="2021-05" db="EMBL/GenBank/DDBJ databases">
        <title>Novel Bacillus species.</title>
        <authorList>
            <person name="Liu G."/>
        </authorList>
    </citation>
    <scope>NUCLEOTIDE SEQUENCE [LARGE SCALE GENOMIC DNA]</scope>
    <source>
        <strain evidence="1 2">FJAT-49682</strain>
    </source>
</reference>
<gene>
    <name evidence="1" type="ORF">KHA91_04790</name>
</gene>
<protein>
    <recommendedName>
        <fullName evidence="3">Spore coat protein</fullName>
    </recommendedName>
</protein>
<accession>A0A942UND7</accession>
<organism evidence="1 2">
    <name type="scientific">Lederbergia citrea</name>
    <dbReference type="NCBI Taxonomy" id="2833581"/>
    <lineage>
        <taxon>Bacteria</taxon>
        <taxon>Bacillati</taxon>
        <taxon>Bacillota</taxon>
        <taxon>Bacilli</taxon>
        <taxon>Bacillales</taxon>
        <taxon>Bacillaceae</taxon>
        <taxon>Lederbergia</taxon>
    </lineage>
</organism>
<evidence type="ECO:0000313" key="1">
    <source>
        <dbReference type="EMBL" id="MBS4222071.1"/>
    </source>
</evidence>
<dbReference type="AlphaFoldDB" id="A0A942UND7"/>
<keyword evidence="2" id="KW-1185">Reference proteome</keyword>
<evidence type="ECO:0000313" key="2">
    <source>
        <dbReference type="Proteomes" id="UP000676456"/>
    </source>
</evidence>
<proteinExistence type="predicted"/>
<dbReference type="EMBL" id="JAGYPN010000001">
    <property type="protein sequence ID" value="MBS4222071.1"/>
    <property type="molecule type" value="Genomic_DNA"/>
</dbReference>